<keyword evidence="6" id="KW-0677">Repeat</keyword>
<evidence type="ECO:0000259" key="12">
    <source>
        <dbReference type="Pfam" id="PF08263"/>
    </source>
</evidence>
<dbReference type="Gene3D" id="3.80.10.10">
    <property type="entry name" value="Ribonuclease Inhibitor"/>
    <property type="match status" value="1"/>
</dbReference>
<organism evidence="13 14">
    <name type="scientific">Acorus calamus</name>
    <name type="common">Sweet flag</name>
    <dbReference type="NCBI Taxonomy" id="4465"/>
    <lineage>
        <taxon>Eukaryota</taxon>
        <taxon>Viridiplantae</taxon>
        <taxon>Streptophyta</taxon>
        <taxon>Embryophyta</taxon>
        <taxon>Tracheophyta</taxon>
        <taxon>Spermatophyta</taxon>
        <taxon>Magnoliopsida</taxon>
        <taxon>Liliopsida</taxon>
        <taxon>Acoraceae</taxon>
        <taxon>Acorus</taxon>
    </lineage>
</organism>
<evidence type="ECO:0000256" key="10">
    <source>
        <dbReference type="ARBA" id="ARBA00041871"/>
    </source>
</evidence>
<dbReference type="PANTHER" id="PTHR32093:SF115">
    <property type="entry name" value="LEUCINE-RICH REPEAT EXTENSIN-LIKE PROTEIN 2"/>
    <property type="match status" value="1"/>
</dbReference>
<dbReference type="InterPro" id="IPR051582">
    <property type="entry name" value="LRR_extensin-like_regulator"/>
</dbReference>
<keyword evidence="8" id="KW-0379">Hydroxylation</keyword>
<keyword evidence="9" id="KW-0961">Cell wall biogenesis/degradation</keyword>
<protein>
    <recommendedName>
        <fullName evidence="10">Cell wall hydroxyproline-rich glycoprotein</fullName>
    </recommendedName>
</protein>
<keyword evidence="14" id="KW-1185">Reference proteome</keyword>
<dbReference type="Pfam" id="PF13855">
    <property type="entry name" value="LRR_8"/>
    <property type="match status" value="1"/>
</dbReference>
<comment type="caution">
    <text evidence="13">The sequence shown here is derived from an EMBL/GenBank/DDBJ whole genome shotgun (WGS) entry which is preliminary data.</text>
</comment>
<sequence length="294" mass="31648">MHHPRVPYYSIFLAILFLLPCPSTLAADADGGGADQTQPPSRAFLNPRIQQAYIALQAWKSAILSDPTNITGNWHGPNVCSYGGVFCSASPSDPSLTVVAGIDLNHADIAGYLPTELGLLTDLALLHLNSNRFCGSVPLTFRSLTFLHELDLSNNRFAGRFPEAVLSLPYLKYLDLRYNEFEGPIPDKLFDRPLDAIFLNHNRFRLGIPDSLGNSPASVVVLANNQLGGGLPGSAPRRLHGQPIAADPSAAAELVCPSPVEAVAADPKVVLGIGGVYLYHRRLLHQNRGTLLGT</sequence>
<feature type="domain" description="Leucine-rich repeat-containing N-terminal plant-type" evidence="12">
    <location>
        <begin position="55"/>
        <end position="88"/>
    </location>
</feature>
<keyword evidence="7" id="KW-0325">Glycoprotein</keyword>
<dbReference type="FunFam" id="3.80.10.10:FF:000224">
    <property type="entry name" value="Leucine-rich repeat extensin-like protein 1"/>
    <property type="match status" value="1"/>
</dbReference>
<keyword evidence="4" id="KW-0433">Leucine-rich repeat</keyword>
<reference evidence="13" key="1">
    <citation type="journal article" date="2023" name="Nat. Commun.">
        <title>Diploid and tetraploid genomes of Acorus and the evolution of monocots.</title>
        <authorList>
            <person name="Ma L."/>
            <person name="Liu K.W."/>
            <person name="Li Z."/>
            <person name="Hsiao Y.Y."/>
            <person name="Qi Y."/>
            <person name="Fu T."/>
            <person name="Tang G.D."/>
            <person name="Zhang D."/>
            <person name="Sun W.H."/>
            <person name="Liu D.K."/>
            <person name="Li Y."/>
            <person name="Chen G.Z."/>
            <person name="Liu X.D."/>
            <person name="Liao X.Y."/>
            <person name="Jiang Y.T."/>
            <person name="Yu X."/>
            <person name="Hao Y."/>
            <person name="Huang J."/>
            <person name="Zhao X.W."/>
            <person name="Ke S."/>
            <person name="Chen Y.Y."/>
            <person name="Wu W.L."/>
            <person name="Hsu J.L."/>
            <person name="Lin Y.F."/>
            <person name="Huang M.D."/>
            <person name="Li C.Y."/>
            <person name="Huang L."/>
            <person name="Wang Z.W."/>
            <person name="Zhao X."/>
            <person name="Zhong W.Y."/>
            <person name="Peng D.H."/>
            <person name="Ahmad S."/>
            <person name="Lan S."/>
            <person name="Zhang J.S."/>
            <person name="Tsai W.C."/>
            <person name="Van de Peer Y."/>
            <person name="Liu Z.J."/>
        </authorList>
    </citation>
    <scope>NUCLEOTIDE SEQUENCE</scope>
    <source>
        <strain evidence="13">CP</strain>
    </source>
</reference>
<keyword evidence="5 11" id="KW-0732">Signal</keyword>
<evidence type="ECO:0000256" key="7">
    <source>
        <dbReference type="ARBA" id="ARBA00023180"/>
    </source>
</evidence>
<accession>A0AAV9EXM1</accession>
<evidence type="ECO:0000313" key="14">
    <source>
        <dbReference type="Proteomes" id="UP001180020"/>
    </source>
</evidence>
<comment type="subcellular location">
    <subcellularLocation>
        <location evidence="1">Secreted</location>
        <location evidence="1">Cell wall</location>
    </subcellularLocation>
</comment>
<feature type="chain" id="PRO_5043821466" description="Cell wall hydroxyproline-rich glycoprotein" evidence="11">
    <location>
        <begin position="27"/>
        <end position="294"/>
    </location>
</feature>
<evidence type="ECO:0000256" key="3">
    <source>
        <dbReference type="ARBA" id="ARBA00022525"/>
    </source>
</evidence>
<feature type="signal peptide" evidence="11">
    <location>
        <begin position="1"/>
        <end position="26"/>
    </location>
</feature>
<proteinExistence type="predicted"/>
<evidence type="ECO:0000256" key="6">
    <source>
        <dbReference type="ARBA" id="ARBA00022737"/>
    </source>
</evidence>
<dbReference type="Pfam" id="PF08263">
    <property type="entry name" value="LRRNT_2"/>
    <property type="match status" value="1"/>
</dbReference>
<dbReference type="InterPro" id="IPR013210">
    <property type="entry name" value="LRR_N_plant-typ"/>
</dbReference>
<keyword evidence="3" id="KW-0964">Secreted</keyword>
<evidence type="ECO:0000313" key="13">
    <source>
        <dbReference type="EMBL" id="KAK1317714.1"/>
    </source>
</evidence>
<evidence type="ECO:0000256" key="5">
    <source>
        <dbReference type="ARBA" id="ARBA00022729"/>
    </source>
</evidence>
<evidence type="ECO:0000256" key="11">
    <source>
        <dbReference type="SAM" id="SignalP"/>
    </source>
</evidence>
<name>A0AAV9EXM1_ACOCL</name>
<dbReference type="InterPro" id="IPR001611">
    <property type="entry name" value="Leu-rich_rpt"/>
</dbReference>
<evidence type="ECO:0000256" key="2">
    <source>
        <dbReference type="ARBA" id="ARBA00022512"/>
    </source>
</evidence>
<dbReference type="AlphaFoldDB" id="A0AAV9EXM1"/>
<evidence type="ECO:0000256" key="4">
    <source>
        <dbReference type="ARBA" id="ARBA00022614"/>
    </source>
</evidence>
<dbReference type="Proteomes" id="UP001180020">
    <property type="component" value="Unassembled WGS sequence"/>
</dbReference>
<dbReference type="EMBL" id="JAUJYO010000005">
    <property type="protein sequence ID" value="KAK1317714.1"/>
    <property type="molecule type" value="Genomic_DNA"/>
</dbReference>
<reference evidence="13" key="2">
    <citation type="submission" date="2023-06" db="EMBL/GenBank/DDBJ databases">
        <authorList>
            <person name="Ma L."/>
            <person name="Liu K.-W."/>
            <person name="Li Z."/>
            <person name="Hsiao Y.-Y."/>
            <person name="Qi Y."/>
            <person name="Fu T."/>
            <person name="Tang G."/>
            <person name="Zhang D."/>
            <person name="Sun W.-H."/>
            <person name="Liu D.-K."/>
            <person name="Li Y."/>
            <person name="Chen G.-Z."/>
            <person name="Liu X.-D."/>
            <person name="Liao X.-Y."/>
            <person name="Jiang Y.-T."/>
            <person name="Yu X."/>
            <person name="Hao Y."/>
            <person name="Huang J."/>
            <person name="Zhao X.-W."/>
            <person name="Ke S."/>
            <person name="Chen Y.-Y."/>
            <person name="Wu W.-L."/>
            <person name="Hsu J.-L."/>
            <person name="Lin Y.-F."/>
            <person name="Huang M.-D."/>
            <person name="Li C.-Y."/>
            <person name="Huang L."/>
            <person name="Wang Z.-W."/>
            <person name="Zhao X."/>
            <person name="Zhong W.-Y."/>
            <person name="Peng D.-H."/>
            <person name="Ahmad S."/>
            <person name="Lan S."/>
            <person name="Zhang J.-S."/>
            <person name="Tsai W.-C."/>
            <person name="Van De Peer Y."/>
            <person name="Liu Z.-J."/>
        </authorList>
    </citation>
    <scope>NUCLEOTIDE SEQUENCE</scope>
    <source>
        <strain evidence="13">CP</strain>
        <tissue evidence="13">Leaves</tissue>
    </source>
</reference>
<evidence type="ECO:0000256" key="8">
    <source>
        <dbReference type="ARBA" id="ARBA00023278"/>
    </source>
</evidence>
<dbReference type="InterPro" id="IPR032675">
    <property type="entry name" value="LRR_dom_sf"/>
</dbReference>
<keyword evidence="2" id="KW-0134">Cell wall</keyword>
<dbReference type="SUPFAM" id="SSF52058">
    <property type="entry name" value="L domain-like"/>
    <property type="match status" value="1"/>
</dbReference>
<gene>
    <name evidence="13" type="primary">LRX2</name>
    <name evidence="13" type="ORF">QJS10_CPA05g02495</name>
</gene>
<evidence type="ECO:0000256" key="1">
    <source>
        <dbReference type="ARBA" id="ARBA00004191"/>
    </source>
</evidence>
<dbReference type="GO" id="GO:0071555">
    <property type="term" value="P:cell wall organization"/>
    <property type="evidence" value="ECO:0007669"/>
    <property type="project" value="UniProtKB-KW"/>
</dbReference>
<dbReference type="PANTHER" id="PTHR32093">
    <property type="entry name" value="LEUCINE-RICH REPEAT EXTENSIN-LIKE PROTEIN 3-RELATED"/>
    <property type="match status" value="1"/>
</dbReference>
<evidence type="ECO:0000256" key="9">
    <source>
        <dbReference type="ARBA" id="ARBA00023316"/>
    </source>
</evidence>